<evidence type="ECO:0000256" key="1">
    <source>
        <dbReference type="SAM" id="MobiDB-lite"/>
    </source>
</evidence>
<accession>A0A0D2NEZ2</accession>
<feature type="region of interest" description="Disordered" evidence="1">
    <location>
        <begin position="1"/>
        <end position="20"/>
    </location>
</feature>
<evidence type="ECO:0000313" key="3">
    <source>
        <dbReference type="Proteomes" id="UP000054270"/>
    </source>
</evidence>
<evidence type="ECO:0000313" key="2">
    <source>
        <dbReference type="EMBL" id="KJA17589.1"/>
    </source>
</evidence>
<sequence length="183" mass="20649">MHERESSLPQGPSLPDGFEIPEGARAMFEHEHAKKSAGGEKTSPLPMPTASTSCQHAAIGEMVEIPIYPPPTEQELLEVHAEVESLRKRYGMSYRAACELFYHQQLEIAKRADEHAKAWENAKLLVDEALYSMKEFEKLIGRAHEHHHHVFDDPMDTDEDIIKDIAGQPKKDKGKGKARDVED</sequence>
<gene>
    <name evidence="2" type="ORF">HYPSUDRAFT_57630</name>
</gene>
<reference evidence="3" key="1">
    <citation type="submission" date="2014-04" db="EMBL/GenBank/DDBJ databases">
        <title>Evolutionary Origins and Diversification of the Mycorrhizal Mutualists.</title>
        <authorList>
            <consortium name="DOE Joint Genome Institute"/>
            <consortium name="Mycorrhizal Genomics Consortium"/>
            <person name="Kohler A."/>
            <person name="Kuo A."/>
            <person name="Nagy L.G."/>
            <person name="Floudas D."/>
            <person name="Copeland A."/>
            <person name="Barry K.W."/>
            <person name="Cichocki N."/>
            <person name="Veneault-Fourrey C."/>
            <person name="LaButti K."/>
            <person name="Lindquist E.A."/>
            <person name="Lipzen A."/>
            <person name="Lundell T."/>
            <person name="Morin E."/>
            <person name="Murat C."/>
            <person name="Riley R."/>
            <person name="Ohm R."/>
            <person name="Sun H."/>
            <person name="Tunlid A."/>
            <person name="Henrissat B."/>
            <person name="Grigoriev I.V."/>
            <person name="Hibbett D.S."/>
            <person name="Martin F."/>
        </authorList>
    </citation>
    <scope>NUCLEOTIDE SEQUENCE [LARGE SCALE GENOMIC DNA]</scope>
    <source>
        <strain evidence="3">FD-334 SS-4</strain>
    </source>
</reference>
<keyword evidence="3" id="KW-1185">Reference proteome</keyword>
<proteinExistence type="predicted"/>
<dbReference type="Proteomes" id="UP000054270">
    <property type="component" value="Unassembled WGS sequence"/>
</dbReference>
<dbReference type="EMBL" id="KN817601">
    <property type="protein sequence ID" value="KJA17589.1"/>
    <property type="molecule type" value="Genomic_DNA"/>
</dbReference>
<dbReference type="OrthoDB" id="3044119at2759"/>
<protein>
    <submittedName>
        <fullName evidence="2">Uncharacterized protein</fullName>
    </submittedName>
</protein>
<feature type="region of interest" description="Disordered" evidence="1">
    <location>
        <begin position="150"/>
        <end position="183"/>
    </location>
</feature>
<organism evidence="2 3">
    <name type="scientific">Hypholoma sublateritium (strain FD-334 SS-4)</name>
    <dbReference type="NCBI Taxonomy" id="945553"/>
    <lineage>
        <taxon>Eukaryota</taxon>
        <taxon>Fungi</taxon>
        <taxon>Dikarya</taxon>
        <taxon>Basidiomycota</taxon>
        <taxon>Agaricomycotina</taxon>
        <taxon>Agaricomycetes</taxon>
        <taxon>Agaricomycetidae</taxon>
        <taxon>Agaricales</taxon>
        <taxon>Agaricineae</taxon>
        <taxon>Strophariaceae</taxon>
        <taxon>Hypholoma</taxon>
    </lineage>
</organism>
<feature type="region of interest" description="Disordered" evidence="1">
    <location>
        <begin position="31"/>
        <end position="51"/>
    </location>
</feature>
<name>A0A0D2NEZ2_HYPSF</name>
<dbReference type="AlphaFoldDB" id="A0A0D2NEZ2"/>
<feature type="compositionally biased region" description="Basic and acidic residues" evidence="1">
    <location>
        <begin position="169"/>
        <end position="183"/>
    </location>
</feature>